<dbReference type="Proteomes" id="UP000249165">
    <property type="component" value="Unassembled WGS sequence"/>
</dbReference>
<dbReference type="GO" id="GO:0004527">
    <property type="term" value="F:exonuclease activity"/>
    <property type="evidence" value="ECO:0007669"/>
    <property type="project" value="UniProtKB-KW"/>
</dbReference>
<reference evidence="2 3" key="1">
    <citation type="submission" date="2018-06" db="EMBL/GenBank/DDBJ databases">
        <title>Genomic Encyclopedia of Archaeal and Bacterial Type Strains, Phase II (KMG-II): from individual species to whole genera.</title>
        <authorList>
            <person name="Goeker M."/>
        </authorList>
    </citation>
    <scope>NUCLEOTIDE SEQUENCE [LARGE SCALE GENOMIC DNA]</scope>
    <source>
        <strain evidence="2 3">DSM 22011</strain>
    </source>
</reference>
<dbReference type="SUPFAM" id="SSF56219">
    <property type="entry name" value="DNase I-like"/>
    <property type="match status" value="1"/>
</dbReference>
<gene>
    <name evidence="2" type="ORF">ATI53_100194</name>
</gene>
<keyword evidence="2" id="KW-0255">Endonuclease</keyword>
<organism evidence="2 3">
    <name type="scientific">Salipiger aestuarii</name>
    <dbReference type="NCBI Taxonomy" id="568098"/>
    <lineage>
        <taxon>Bacteria</taxon>
        <taxon>Pseudomonadati</taxon>
        <taxon>Pseudomonadota</taxon>
        <taxon>Alphaproteobacteria</taxon>
        <taxon>Rhodobacterales</taxon>
        <taxon>Roseobacteraceae</taxon>
        <taxon>Salipiger</taxon>
    </lineage>
</organism>
<dbReference type="AlphaFoldDB" id="A0A327YVJ8"/>
<dbReference type="OrthoDB" id="9813425at2"/>
<comment type="caution">
    <text evidence="2">The sequence shown here is derived from an EMBL/GenBank/DDBJ whole genome shotgun (WGS) entry which is preliminary data.</text>
</comment>
<keyword evidence="2" id="KW-0540">Nuclease</keyword>
<keyword evidence="2" id="KW-0378">Hydrolase</keyword>
<evidence type="ECO:0000313" key="3">
    <source>
        <dbReference type="Proteomes" id="UP000249165"/>
    </source>
</evidence>
<dbReference type="InterPro" id="IPR036691">
    <property type="entry name" value="Endo/exonu/phosph_ase_sf"/>
</dbReference>
<dbReference type="Pfam" id="PF03372">
    <property type="entry name" value="Exo_endo_phos"/>
    <property type="match status" value="1"/>
</dbReference>
<dbReference type="RefSeq" id="WP_034453307.1">
    <property type="nucleotide sequence ID" value="NZ_LIGK01000002.1"/>
</dbReference>
<feature type="domain" description="Endonuclease/exonuclease/phosphatase" evidence="1">
    <location>
        <begin position="7"/>
        <end position="227"/>
    </location>
</feature>
<dbReference type="Gene3D" id="3.60.10.10">
    <property type="entry name" value="Endonuclease/exonuclease/phosphatase"/>
    <property type="match status" value="1"/>
</dbReference>
<proteinExistence type="predicted"/>
<evidence type="ECO:0000259" key="1">
    <source>
        <dbReference type="Pfam" id="PF03372"/>
    </source>
</evidence>
<keyword evidence="2" id="KW-0269">Exonuclease</keyword>
<evidence type="ECO:0000313" key="2">
    <source>
        <dbReference type="EMBL" id="RAK23987.1"/>
    </source>
</evidence>
<accession>A0A327YVJ8</accession>
<dbReference type="EMBL" id="QLMG01000001">
    <property type="protein sequence ID" value="RAK23987.1"/>
    <property type="molecule type" value="Genomic_DNA"/>
</dbReference>
<sequence length="243" mass="26553">MDALTLASWNLHRGQGRDGRVDPGRILGALETGLAPERPDIVVLQEADDESPRQAGFLDIARVESATGLRRLEGHEWGPHSHGFQGNVVLVSPALRVTHAQPLDLPGVWPRGALVLDLLRPRLRLVAVHLSLSLALRVVQMRTIGQFHARRPAMPLVVTGDLNEWRPWNGAPFSRRVAGVALHGPLVRSFPAVRPLLPLDRVLCDVPGAVTELRALREACFRDASDHLPVVAQLTLRPEATSG</sequence>
<dbReference type="GO" id="GO:0004519">
    <property type="term" value="F:endonuclease activity"/>
    <property type="evidence" value="ECO:0007669"/>
    <property type="project" value="UniProtKB-KW"/>
</dbReference>
<dbReference type="InterPro" id="IPR005135">
    <property type="entry name" value="Endo/exonuclease/phosphatase"/>
</dbReference>
<name>A0A327YVJ8_9RHOB</name>
<protein>
    <submittedName>
        <fullName evidence="2">Endonuclease/exonuclease/phosphatase family metal-dependent hydrolase</fullName>
    </submittedName>
</protein>
<keyword evidence="3" id="KW-1185">Reference proteome</keyword>